<feature type="non-terminal residue" evidence="1">
    <location>
        <position position="237"/>
    </location>
</feature>
<evidence type="ECO:0000313" key="1">
    <source>
        <dbReference type="EMBL" id="KXN75043.1"/>
    </source>
</evidence>
<reference evidence="1 2" key="1">
    <citation type="journal article" date="2015" name="Genome Biol. Evol.">
        <title>Phylogenomic analyses indicate that early fungi evolved digesting cell walls of algal ancestors of land plants.</title>
        <authorList>
            <person name="Chang Y."/>
            <person name="Wang S."/>
            <person name="Sekimoto S."/>
            <person name="Aerts A.L."/>
            <person name="Choi C."/>
            <person name="Clum A."/>
            <person name="LaButti K.M."/>
            <person name="Lindquist E.A."/>
            <person name="Yee Ngan C."/>
            <person name="Ohm R.A."/>
            <person name="Salamov A.A."/>
            <person name="Grigoriev I.V."/>
            <person name="Spatafora J.W."/>
            <person name="Berbee M.L."/>
        </authorList>
    </citation>
    <scope>NUCLEOTIDE SEQUENCE [LARGE SCALE GENOMIC DNA]</scope>
    <source>
        <strain evidence="1 2">NRRL 28638</strain>
    </source>
</reference>
<organism evidence="1 2">
    <name type="scientific">Conidiobolus coronatus (strain ATCC 28846 / CBS 209.66 / NRRL 28638)</name>
    <name type="common">Delacroixia coronata</name>
    <dbReference type="NCBI Taxonomy" id="796925"/>
    <lineage>
        <taxon>Eukaryota</taxon>
        <taxon>Fungi</taxon>
        <taxon>Fungi incertae sedis</taxon>
        <taxon>Zoopagomycota</taxon>
        <taxon>Entomophthoromycotina</taxon>
        <taxon>Entomophthoromycetes</taxon>
        <taxon>Entomophthorales</taxon>
        <taxon>Ancylistaceae</taxon>
        <taxon>Conidiobolus</taxon>
    </lineage>
</organism>
<protein>
    <submittedName>
        <fullName evidence="1">Uncharacterized protein</fullName>
    </submittedName>
</protein>
<sequence length="237" mass="27101">MTNEDKEDSFTYIYTEEDSVKSGYPQLVETLKKYFKKSVDGDKKLFITNVENLYDIYLSNIPEEARQHYTCSACRLFINRFGGLVTIDDNGVMKSVIWCVERVPAFFKPAVEAMKTAVLNSRVKSVFIPDSRVLGIPVTGEWTHLSISMPQSMVSRSIIRTAKQLMAEKREDFGVLSRVSSVHTKETTIKAIELLKSETVYRGDRYIPAAKWFKQVVIKQKSITNSVAKENYLWLAT</sequence>
<dbReference type="OrthoDB" id="3035230at2759"/>
<name>A0A137PJ71_CONC2</name>
<dbReference type="Proteomes" id="UP000070444">
    <property type="component" value="Unassembled WGS sequence"/>
</dbReference>
<evidence type="ECO:0000313" key="2">
    <source>
        <dbReference type="Proteomes" id="UP000070444"/>
    </source>
</evidence>
<accession>A0A137PJ71</accession>
<dbReference type="EMBL" id="KQ964418">
    <property type="protein sequence ID" value="KXN75043.1"/>
    <property type="molecule type" value="Genomic_DNA"/>
</dbReference>
<dbReference type="AlphaFoldDB" id="A0A137PJ71"/>
<keyword evidence="2" id="KW-1185">Reference proteome</keyword>
<gene>
    <name evidence="1" type="ORF">CONCODRAFT_1839</name>
</gene>
<proteinExistence type="predicted"/>